<organism evidence="2 3">
    <name type="scientific">Photobacterium piscicola</name>
    <dbReference type="NCBI Taxonomy" id="1378299"/>
    <lineage>
        <taxon>Bacteria</taxon>
        <taxon>Pseudomonadati</taxon>
        <taxon>Pseudomonadota</taxon>
        <taxon>Gammaproteobacteria</taxon>
        <taxon>Vibrionales</taxon>
        <taxon>Vibrionaceae</taxon>
        <taxon>Photobacterium</taxon>
    </lineage>
</organism>
<dbReference type="Proteomes" id="UP000189966">
    <property type="component" value="Unassembled WGS sequence"/>
</dbReference>
<keyword evidence="1" id="KW-1133">Transmembrane helix</keyword>
<dbReference type="EMBL" id="FUZI01000004">
    <property type="protein sequence ID" value="SKC33115.1"/>
    <property type="molecule type" value="Genomic_DNA"/>
</dbReference>
<keyword evidence="1" id="KW-0472">Membrane</keyword>
<sequence>MLDLTNLTVIKSLIFLTIESIALILMVSLPILLTSALIIKNIRSFFNPNK</sequence>
<accession>A0A1T5I2K6</accession>
<keyword evidence="1" id="KW-0812">Transmembrane</keyword>
<evidence type="ECO:0000313" key="2">
    <source>
        <dbReference type="EMBL" id="SKC33115.1"/>
    </source>
</evidence>
<reference evidence="2 3" key="1">
    <citation type="submission" date="2017-02" db="EMBL/GenBank/DDBJ databases">
        <authorList>
            <person name="Peterson S.W."/>
        </authorList>
    </citation>
    <scope>NUCLEOTIDE SEQUENCE [LARGE SCALE GENOMIC DNA]</scope>
    <source>
        <strain evidence="3">type strain: NCCB 100098</strain>
    </source>
</reference>
<proteinExistence type="predicted"/>
<evidence type="ECO:0000256" key="1">
    <source>
        <dbReference type="SAM" id="Phobius"/>
    </source>
</evidence>
<feature type="transmembrane region" description="Helical" evidence="1">
    <location>
        <begin position="12"/>
        <end position="39"/>
    </location>
</feature>
<name>A0A1T5I2K6_9GAMM</name>
<dbReference type="AlphaFoldDB" id="A0A1T5I2K6"/>
<protein>
    <submittedName>
        <fullName evidence="2">Uncharacterized protein</fullName>
    </submittedName>
</protein>
<evidence type="ECO:0000313" key="3">
    <source>
        <dbReference type="Proteomes" id="UP000189966"/>
    </source>
</evidence>
<gene>
    <name evidence="2" type="ORF">CZ809_02650</name>
</gene>